<reference evidence="2 3" key="1">
    <citation type="submission" date="2019-03" db="EMBL/GenBank/DDBJ databases">
        <title>Single cell metagenomics reveals metabolic interactions within the superorganism composed of flagellate Streblomastix strix and complex community of Bacteroidetes bacteria on its surface.</title>
        <authorList>
            <person name="Treitli S.C."/>
            <person name="Kolisko M."/>
            <person name="Husnik F."/>
            <person name="Keeling P."/>
            <person name="Hampl V."/>
        </authorList>
    </citation>
    <scope>NUCLEOTIDE SEQUENCE [LARGE SCALE GENOMIC DNA]</scope>
    <source>
        <strain evidence="2">ST1C</strain>
    </source>
</reference>
<evidence type="ECO:0000256" key="1">
    <source>
        <dbReference type="SAM" id="Phobius"/>
    </source>
</evidence>
<evidence type="ECO:0000313" key="2">
    <source>
        <dbReference type="EMBL" id="KAA6385616.1"/>
    </source>
</evidence>
<accession>A0A5J4VTX1</accession>
<dbReference type="EMBL" id="SNRW01005182">
    <property type="protein sequence ID" value="KAA6385616.1"/>
    <property type="molecule type" value="Genomic_DNA"/>
</dbReference>
<feature type="transmembrane region" description="Helical" evidence="1">
    <location>
        <begin position="25"/>
        <end position="44"/>
    </location>
</feature>
<feature type="transmembrane region" description="Helical" evidence="1">
    <location>
        <begin position="123"/>
        <end position="143"/>
    </location>
</feature>
<feature type="transmembrane region" description="Helical" evidence="1">
    <location>
        <begin position="50"/>
        <end position="69"/>
    </location>
</feature>
<dbReference type="Proteomes" id="UP000324800">
    <property type="component" value="Unassembled WGS sequence"/>
</dbReference>
<proteinExistence type="predicted"/>
<keyword evidence="1" id="KW-0812">Transmembrane</keyword>
<name>A0A5J4VTX1_9EUKA</name>
<sequence>MVSIIYAASARHGVIKKLVKQVQGFSLRVAVFLSVVGASSYSSVASNNRHIWEITFAGGYLHVLIARIFKARRSSCILRKQKAEVADVGNGHTSTCQAGTTNGRQLQNYRTQLRHASVALQPAILAVTSVMTQFFMLMVTGLMSHIKFFNPDSVSGSACSPVVKSAVHPNYVNCLPLGQSVKAENIKRSSSGMLTLKRIGIVYGTAV</sequence>
<dbReference type="AlphaFoldDB" id="A0A5J4VTX1"/>
<protein>
    <submittedName>
        <fullName evidence="2">Uncharacterized protein</fullName>
    </submittedName>
</protein>
<gene>
    <name evidence="2" type="ORF">EZS28_018857</name>
</gene>
<comment type="caution">
    <text evidence="2">The sequence shown here is derived from an EMBL/GenBank/DDBJ whole genome shotgun (WGS) entry which is preliminary data.</text>
</comment>
<organism evidence="2 3">
    <name type="scientific">Streblomastix strix</name>
    <dbReference type="NCBI Taxonomy" id="222440"/>
    <lineage>
        <taxon>Eukaryota</taxon>
        <taxon>Metamonada</taxon>
        <taxon>Preaxostyla</taxon>
        <taxon>Oxymonadida</taxon>
        <taxon>Streblomastigidae</taxon>
        <taxon>Streblomastix</taxon>
    </lineage>
</organism>
<keyword evidence="1" id="KW-0472">Membrane</keyword>
<keyword evidence="1" id="KW-1133">Transmembrane helix</keyword>
<evidence type="ECO:0000313" key="3">
    <source>
        <dbReference type="Proteomes" id="UP000324800"/>
    </source>
</evidence>